<reference evidence="1" key="1">
    <citation type="submission" date="2020-05" db="EMBL/GenBank/DDBJ databases">
        <title>WGS assembly of Panicum virgatum.</title>
        <authorList>
            <person name="Lovell J.T."/>
            <person name="Jenkins J."/>
            <person name="Shu S."/>
            <person name="Juenger T.E."/>
            <person name="Schmutz J."/>
        </authorList>
    </citation>
    <scope>NUCLEOTIDE SEQUENCE</scope>
    <source>
        <strain evidence="1">AP13</strain>
    </source>
</reference>
<organism evidence="1 2">
    <name type="scientific">Panicum virgatum</name>
    <name type="common">Blackwell switchgrass</name>
    <dbReference type="NCBI Taxonomy" id="38727"/>
    <lineage>
        <taxon>Eukaryota</taxon>
        <taxon>Viridiplantae</taxon>
        <taxon>Streptophyta</taxon>
        <taxon>Embryophyta</taxon>
        <taxon>Tracheophyta</taxon>
        <taxon>Spermatophyta</taxon>
        <taxon>Magnoliopsida</taxon>
        <taxon>Liliopsida</taxon>
        <taxon>Poales</taxon>
        <taxon>Poaceae</taxon>
        <taxon>PACMAD clade</taxon>
        <taxon>Panicoideae</taxon>
        <taxon>Panicodae</taxon>
        <taxon>Paniceae</taxon>
        <taxon>Panicinae</taxon>
        <taxon>Panicum</taxon>
        <taxon>Panicum sect. Hiantes</taxon>
    </lineage>
</organism>
<name>A0A8T0VI81_PANVG</name>
<protein>
    <submittedName>
        <fullName evidence="1">Uncharacterized protein</fullName>
    </submittedName>
</protein>
<accession>A0A8T0VI81</accession>
<evidence type="ECO:0000313" key="2">
    <source>
        <dbReference type="Proteomes" id="UP000823388"/>
    </source>
</evidence>
<evidence type="ECO:0000313" key="1">
    <source>
        <dbReference type="EMBL" id="KAG2634147.1"/>
    </source>
</evidence>
<sequence>MDCGAASEAAGCVTRWIAPPPARPLARCLQWPRAPLCFPAWGVKRGISPSLQGMQGIQAWSLASWRWMQRTCHEEYAERLEPPHPWILATLLAPLDQHAPFHRINWISYLKLVKQEEALKIADNQAVVRSLNEQDFEQNVEQALDWNALANPVAGIHLDVDIQGAAHSISA</sequence>
<dbReference type="AlphaFoldDB" id="A0A8T0VI81"/>
<gene>
    <name evidence="1" type="ORF">PVAP13_2NG251903</name>
</gene>
<comment type="caution">
    <text evidence="1">The sequence shown here is derived from an EMBL/GenBank/DDBJ whole genome shotgun (WGS) entry which is preliminary data.</text>
</comment>
<keyword evidence="2" id="KW-1185">Reference proteome</keyword>
<dbReference type="Proteomes" id="UP000823388">
    <property type="component" value="Chromosome 2N"/>
</dbReference>
<dbReference type="EMBL" id="CM029040">
    <property type="protein sequence ID" value="KAG2634147.1"/>
    <property type="molecule type" value="Genomic_DNA"/>
</dbReference>
<proteinExistence type="predicted"/>